<dbReference type="PANTHER" id="PTHR36120:SF1">
    <property type="entry name" value="L-FUCOSE ISOMERASE C-TERMINAL DOMAIN-CONTAINING PROTEIN"/>
    <property type="match status" value="1"/>
</dbReference>
<protein>
    <recommendedName>
        <fullName evidence="3">L-fucose isomerase C-terminal domain-containing protein</fullName>
    </recommendedName>
</protein>
<keyword evidence="2" id="KW-0119">Carbohydrate metabolism</keyword>
<proteinExistence type="predicted"/>
<dbReference type="Proteomes" id="UP000051442">
    <property type="component" value="Unassembled WGS sequence"/>
</dbReference>
<dbReference type="EMBL" id="AYZM01000125">
    <property type="protein sequence ID" value="KRN21194.1"/>
    <property type="molecule type" value="Genomic_DNA"/>
</dbReference>
<dbReference type="InterPro" id="IPR009015">
    <property type="entry name" value="Fucose_isomerase_N/cen_sf"/>
</dbReference>
<sequence>MSKILYLPVVRRKFDADTAEKIMQSTKQQLSEYDLVAPEASLGDPTELSSYLASVRDQHFAGIIFHNTTFTDAEFIKLVHEWYPNTPILLLAPHEPSIHGWLRLNALTGIMSSGNYLASQHHQFDHIYGNPDEPAVHDKINSFVKAAQIKDEVAHLNIGVVGTFPPGFFFSDANAAELQKHFGTHLIHYNIDDCFDQAYALEPAVYKEQLDYAIANFKDLDAKGDETIRFVKFATLMKQYQAQDHLGALASRCWPDFFDKYHSAPGAVWSQLCDQQLPTAMECDIHGALSMYILQQMTSDHAATFLGDFSSMDPSDNTMTTWHDYGAYSLANPKYGVEASVHPNRKVPVSPNMVLKPGQVTFLRVHYTELDGYELAISRGNVLDVEPQFNGASGRVQMDAPVEQLVDQFVEEGYESHFALVYGDYVDDLKALGRLLQIPVKVYTD</sequence>
<keyword evidence="1" id="KW-0413">Isomerase</keyword>
<dbReference type="PANTHER" id="PTHR36120">
    <property type="entry name" value="FUCOSE ISOMERASE"/>
    <property type="match status" value="1"/>
</dbReference>
<evidence type="ECO:0000313" key="4">
    <source>
        <dbReference type="EMBL" id="KRN21194.1"/>
    </source>
</evidence>
<evidence type="ECO:0000256" key="1">
    <source>
        <dbReference type="ARBA" id="ARBA00023235"/>
    </source>
</evidence>
<evidence type="ECO:0000313" key="5">
    <source>
        <dbReference type="Proteomes" id="UP000051442"/>
    </source>
</evidence>
<evidence type="ECO:0000256" key="2">
    <source>
        <dbReference type="ARBA" id="ARBA00023277"/>
    </source>
</evidence>
<reference evidence="4 5" key="1">
    <citation type="journal article" date="2015" name="Genome Announc.">
        <title>Expanding the biotechnology potential of lactobacilli through comparative genomics of 213 strains and associated genera.</title>
        <authorList>
            <person name="Sun Z."/>
            <person name="Harris H.M."/>
            <person name="McCann A."/>
            <person name="Guo C."/>
            <person name="Argimon S."/>
            <person name="Zhang W."/>
            <person name="Yang X."/>
            <person name="Jeffery I.B."/>
            <person name="Cooney J.C."/>
            <person name="Kagawa T.F."/>
            <person name="Liu W."/>
            <person name="Song Y."/>
            <person name="Salvetti E."/>
            <person name="Wrobel A."/>
            <person name="Rasinkangas P."/>
            <person name="Parkhill J."/>
            <person name="Rea M.C."/>
            <person name="O'Sullivan O."/>
            <person name="Ritari J."/>
            <person name="Douillard F.P."/>
            <person name="Paul Ross R."/>
            <person name="Yang R."/>
            <person name="Briner A.E."/>
            <person name="Felis G.E."/>
            <person name="de Vos W.M."/>
            <person name="Barrangou R."/>
            <person name="Klaenhammer T.R."/>
            <person name="Caufield P.W."/>
            <person name="Cui Y."/>
            <person name="Zhang H."/>
            <person name="O'Toole P.W."/>
        </authorList>
    </citation>
    <scope>NUCLEOTIDE SEQUENCE [LARGE SCALE GENOMIC DNA]</scope>
    <source>
        <strain evidence="4 5">DSM 23365</strain>
    </source>
</reference>
<accession>A0A0R2F7C6</accession>
<evidence type="ECO:0000259" key="3">
    <source>
        <dbReference type="Pfam" id="PF02952"/>
    </source>
</evidence>
<dbReference type="AlphaFoldDB" id="A0A0R2F7C6"/>
<dbReference type="SUPFAM" id="SSF53743">
    <property type="entry name" value="FucI/AraA N-terminal and middle domains"/>
    <property type="match status" value="1"/>
</dbReference>
<dbReference type="OrthoDB" id="5838738at2"/>
<dbReference type="GO" id="GO:0006004">
    <property type="term" value="P:fucose metabolic process"/>
    <property type="evidence" value="ECO:0007669"/>
    <property type="project" value="InterPro"/>
</dbReference>
<name>A0A0R2F7C6_9LACO</name>
<dbReference type="GO" id="GO:0005737">
    <property type="term" value="C:cytoplasm"/>
    <property type="evidence" value="ECO:0007669"/>
    <property type="project" value="InterPro"/>
</dbReference>
<dbReference type="RefSeq" id="WP_057152085.1">
    <property type="nucleotide sequence ID" value="NZ_AYZM01000125.1"/>
</dbReference>
<dbReference type="Pfam" id="PF02952">
    <property type="entry name" value="Fucose_iso_C"/>
    <property type="match status" value="1"/>
</dbReference>
<dbReference type="GO" id="GO:0008736">
    <property type="term" value="F:L-fucose isomerase activity"/>
    <property type="evidence" value="ECO:0007669"/>
    <property type="project" value="InterPro"/>
</dbReference>
<dbReference type="STRING" id="1423804.FD14_GL001319"/>
<organism evidence="4 5">
    <name type="scientific">Secundilactobacillus similis DSM 23365 = JCM 2765</name>
    <dbReference type="NCBI Taxonomy" id="1423804"/>
    <lineage>
        <taxon>Bacteria</taxon>
        <taxon>Bacillati</taxon>
        <taxon>Bacillota</taxon>
        <taxon>Bacilli</taxon>
        <taxon>Lactobacillales</taxon>
        <taxon>Lactobacillaceae</taxon>
        <taxon>Secundilactobacillus</taxon>
    </lineage>
</organism>
<dbReference type="PATRIC" id="fig|1423804.4.peg.1419"/>
<gene>
    <name evidence="4" type="ORF">FD14_GL001319</name>
</gene>
<feature type="domain" description="L-fucose isomerase C-terminal" evidence="3">
    <location>
        <begin position="355"/>
        <end position="441"/>
    </location>
</feature>
<keyword evidence="5" id="KW-1185">Reference proteome</keyword>
<dbReference type="InterPro" id="IPR015888">
    <property type="entry name" value="Fuc_isomerase_C"/>
</dbReference>
<comment type="caution">
    <text evidence="4">The sequence shown here is derived from an EMBL/GenBank/DDBJ whole genome shotgun (WGS) entry which is preliminary data.</text>
</comment>